<dbReference type="RefSeq" id="WP_093393358.1">
    <property type="nucleotide sequence ID" value="NZ_FOUU01000001.1"/>
</dbReference>
<dbReference type="PANTHER" id="PTHR12526">
    <property type="entry name" value="GLYCOSYLTRANSFERASE"/>
    <property type="match status" value="1"/>
</dbReference>
<accession>A0A1I4RG71</accession>
<reference evidence="3 4" key="1">
    <citation type="submission" date="2016-10" db="EMBL/GenBank/DDBJ databases">
        <authorList>
            <person name="de Groot N.N."/>
        </authorList>
    </citation>
    <scope>NUCLEOTIDE SEQUENCE [LARGE SCALE GENOMIC DNA]</scope>
    <source>
        <strain evidence="3 4">DSM 9990</strain>
    </source>
</reference>
<dbReference type="InterPro" id="IPR028098">
    <property type="entry name" value="Glyco_trans_4-like_N"/>
</dbReference>
<feature type="domain" description="Glycosyltransferase subfamily 4-like N-terminal" evidence="2">
    <location>
        <begin position="25"/>
        <end position="174"/>
    </location>
</feature>
<dbReference type="Pfam" id="PF13439">
    <property type="entry name" value="Glyco_transf_4"/>
    <property type="match status" value="1"/>
</dbReference>
<name>A0A1I4RG71_9BACT</name>
<dbReference type="STRING" id="39841.SAMN05660836_00603"/>
<dbReference type="OrthoDB" id="5443168at2"/>
<dbReference type="CDD" id="cd03801">
    <property type="entry name" value="GT4_PimA-like"/>
    <property type="match status" value="1"/>
</dbReference>
<dbReference type="Pfam" id="PF00534">
    <property type="entry name" value="Glycos_transf_1"/>
    <property type="match status" value="1"/>
</dbReference>
<dbReference type="Proteomes" id="UP000199611">
    <property type="component" value="Unassembled WGS sequence"/>
</dbReference>
<dbReference type="Gene3D" id="3.40.50.2000">
    <property type="entry name" value="Glycogen Phosphorylase B"/>
    <property type="match status" value="2"/>
</dbReference>
<dbReference type="GO" id="GO:0016757">
    <property type="term" value="F:glycosyltransferase activity"/>
    <property type="evidence" value="ECO:0007669"/>
    <property type="project" value="InterPro"/>
</dbReference>
<evidence type="ECO:0000313" key="4">
    <source>
        <dbReference type="Proteomes" id="UP000199611"/>
    </source>
</evidence>
<proteinExistence type="predicted"/>
<sequence length="379" mass="42734">MEERLKILHLFTHHALTRGGAFQGLNLATMQQKRGHLVTCIFHRQPFRDVHSTLRQAFPFKIRHMNMKNPSSYLQLARFVKEEQIDIIHCHRNLALLFGYFSTRVLLRTSAHVLIINRGTTYPLPDPVTRRVFRSDGLDHIIAVSKAVKDVLVREEGISEEKISVIYGSYDASRFSPNIDSSGFRRELGLSDGVPLVVCVAAVDRRKGLEYFISAAHRVKKVFPEAKFCVVGNVDDREYYLRLLAERDKLGLGDSLLFTGHRKDVPTILAACSLSVCASVEGEGITGAIRESLAMKKPVVTTEVSGNSEIVIKGETGWVVPPSSGEKLAEAIIEALSNPDEAERRATKGYELVKRLCSPETRYRQVFNLYRKLLMEKRK</sequence>
<protein>
    <submittedName>
        <fullName evidence="3">Glycosyltransferase involved in cell wall bisynthesis</fullName>
    </submittedName>
</protein>
<dbReference type="AlphaFoldDB" id="A0A1I4RG71"/>
<evidence type="ECO:0000313" key="3">
    <source>
        <dbReference type="EMBL" id="SFM51278.1"/>
    </source>
</evidence>
<dbReference type="SUPFAM" id="SSF53756">
    <property type="entry name" value="UDP-Glycosyltransferase/glycogen phosphorylase"/>
    <property type="match status" value="1"/>
</dbReference>
<dbReference type="InterPro" id="IPR001296">
    <property type="entry name" value="Glyco_trans_1"/>
</dbReference>
<keyword evidence="3" id="KW-0808">Transferase</keyword>
<keyword evidence="4" id="KW-1185">Reference proteome</keyword>
<gene>
    <name evidence="3" type="ORF">SAMN05660836_00603</name>
</gene>
<evidence type="ECO:0000259" key="2">
    <source>
        <dbReference type="Pfam" id="PF13439"/>
    </source>
</evidence>
<evidence type="ECO:0000259" key="1">
    <source>
        <dbReference type="Pfam" id="PF00534"/>
    </source>
</evidence>
<feature type="domain" description="Glycosyl transferase family 1" evidence="1">
    <location>
        <begin position="184"/>
        <end position="350"/>
    </location>
</feature>
<dbReference type="EMBL" id="FOUU01000001">
    <property type="protein sequence ID" value="SFM51278.1"/>
    <property type="molecule type" value="Genomic_DNA"/>
</dbReference>
<organism evidence="3 4">
    <name type="scientific">Thermodesulforhabdus norvegica</name>
    <dbReference type="NCBI Taxonomy" id="39841"/>
    <lineage>
        <taxon>Bacteria</taxon>
        <taxon>Pseudomonadati</taxon>
        <taxon>Thermodesulfobacteriota</taxon>
        <taxon>Syntrophobacteria</taxon>
        <taxon>Syntrophobacterales</taxon>
        <taxon>Thermodesulforhabdaceae</taxon>
        <taxon>Thermodesulforhabdus</taxon>
    </lineage>
</organism>
<dbReference type="PANTHER" id="PTHR12526:SF572">
    <property type="entry name" value="BLL5144 PROTEIN"/>
    <property type="match status" value="1"/>
</dbReference>